<dbReference type="PANTHER" id="PTHR43166:SF25">
    <property type="entry name" value="ARGININE TRANSPORT ATP-BINDING PROTEIN ARTP"/>
    <property type="match status" value="1"/>
</dbReference>
<dbReference type="GO" id="GO:0005886">
    <property type="term" value="C:plasma membrane"/>
    <property type="evidence" value="ECO:0007669"/>
    <property type="project" value="UniProtKB-SubCell"/>
</dbReference>
<evidence type="ECO:0000256" key="9">
    <source>
        <dbReference type="ARBA" id="ARBA00022970"/>
    </source>
</evidence>
<evidence type="ECO:0000256" key="12">
    <source>
        <dbReference type="ARBA" id="ARBA00040096"/>
    </source>
</evidence>
<dbReference type="STRING" id="631.CH53_191"/>
<reference evidence="18 19" key="1">
    <citation type="submission" date="2015-03" db="EMBL/GenBank/DDBJ databases">
        <authorList>
            <person name="Murphy D."/>
        </authorList>
    </citation>
    <scope>NUCLEOTIDE SEQUENCE [LARGE SCALE GENOMIC DNA]</scope>
    <source>
        <strain evidence="18 19">BR165/97</strain>
    </source>
</reference>
<accession>A0A0T9MM93</accession>
<evidence type="ECO:0000259" key="17">
    <source>
        <dbReference type="PROSITE" id="PS50893"/>
    </source>
</evidence>
<keyword evidence="6" id="KW-0547">Nucleotide-binding</keyword>
<dbReference type="InterPro" id="IPR030679">
    <property type="entry name" value="ABC_ATPase_HisP-typ"/>
</dbReference>
<comment type="catalytic activity">
    <reaction evidence="14">
        <text>L-arginine(out) + ATP + H2O = L-arginine(in) + ADP + phosphate + H(+)</text>
        <dbReference type="Rhea" id="RHEA:29879"/>
        <dbReference type="ChEBI" id="CHEBI:15377"/>
        <dbReference type="ChEBI" id="CHEBI:15378"/>
        <dbReference type="ChEBI" id="CHEBI:30616"/>
        <dbReference type="ChEBI" id="CHEBI:32682"/>
        <dbReference type="ChEBI" id="CHEBI:43474"/>
        <dbReference type="ChEBI" id="CHEBI:456216"/>
        <dbReference type="EC" id="7.4.2.1"/>
    </reaction>
    <physiologicalReaction direction="left-to-right" evidence="14">
        <dbReference type="Rhea" id="RHEA:29880"/>
    </physiologicalReaction>
</comment>
<dbReference type="AlphaFoldDB" id="A0A0T9MM93"/>
<evidence type="ECO:0000256" key="7">
    <source>
        <dbReference type="ARBA" id="ARBA00022840"/>
    </source>
</evidence>
<evidence type="ECO:0000256" key="14">
    <source>
        <dbReference type="ARBA" id="ARBA00047796"/>
    </source>
</evidence>
<keyword evidence="4" id="KW-1003">Cell membrane</keyword>
<evidence type="ECO:0000256" key="8">
    <source>
        <dbReference type="ARBA" id="ARBA00022967"/>
    </source>
</evidence>
<dbReference type="Gene3D" id="3.40.50.300">
    <property type="entry name" value="P-loop containing nucleotide triphosphate hydrolases"/>
    <property type="match status" value="1"/>
</dbReference>
<dbReference type="InterPro" id="IPR003439">
    <property type="entry name" value="ABC_transporter-like_ATP-bd"/>
</dbReference>
<dbReference type="GO" id="GO:0015426">
    <property type="term" value="F:ATPase-coupled polar amino acid-transporter activity"/>
    <property type="evidence" value="ECO:0007669"/>
    <property type="project" value="UniProtKB-EC"/>
</dbReference>
<comment type="subunit">
    <text evidence="16">The complex is composed of two ATP-binding proteins (ArtP), two transmembrane proteins (ArtM and ArtQ) and two solute-binding proteins (ArtJ and ArtI).</text>
</comment>
<feature type="domain" description="ABC transporter" evidence="17">
    <location>
        <begin position="20"/>
        <end position="258"/>
    </location>
</feature>
<evidence type="ECO:0000256" key="16">
    <source>
        <dbReference type="ARBA" id="ARBA00063465"/>
    </source>
</evidence>
<evidence type="ECO:0000256" key="2">
    <source>
        <dbReference type="ARBA" id="ARBA00005417"/>
    </source>
</evidence>
<dbReference type="SUPFAM" id="SSF52540">
    <property type="entry name" value="P-loop containing nucleoside triphosphate hydrolases"/>
    <property type="match status" value="1"/>
</dbReference>
<evidence type="ECO:0000313" key="18">
    <source>
        <dbReference type="EMBL" id="CNG23351.1"/>
    </source>
</evidence>
<protein>
    <recommendedName>
        <fullName evidence="12">Arginine transport ATP-binding protein ArtP</fullName>
        <ecNumber evidence="11">7.4.2.1</ecNumber>
    </recommendedName>
</protein>
<dbReference type="GO" id="GO:0016887">
    <property type="term" value="F:ATP hydrolysis activity"/>
    <property type="evidence" value="ECO:0007669"/>
    <property type="project" value="InterPro"/>
</dbReference>
<comment type="catalytic activity">
    <reaction evidence="13">
        <text>a polar amino acid(out) + ATP + H2O = a polar amino acid(in) + ADP + phosphate + H(+)</text>
        <dbReference type="Rhea" id="RHEA:14673"/>
        <dbReference type="ChEBI" id="CHEBI:15377"/>
        <dbReference type="ChEBI" id="CHEBI:15378"/>
        <dbReference type="ChEBI" id="CHEBI:30616"/>
        <dbReference type="ChEBI" id="CHEBI:43474"/>
        <dbReference type="ChEBI" id="CHEBI:62031"/>
        <dbReference type="ChEBI" id="CHEBI:456216"/>
        <dbReference type="EC" id="7.4.2.1"/>
    </reaction>
    <physiologicalReaction direction="left-to-right" evidence="13">
        <dbReference type="Rhea" id="RHEA:14674"/>
    </physiologicalReaction>
</comment>
<evidence type="ECO:0000256" key="6">
    <source>
        <dbReference type="ARBA" id="ARBA00022741"/>
    </source>
</evidence>
<dbReference type="Pfam" id="PF00005">
    <property type="entry name" value="ABC_tran"/>
    <property type="match status" value="1"/>
</dbReference>
<dbReference type="NCBIfam" id="NF008338">
    <property type="entry name" value="PRK11124.1"/>
    <property type="match status" value="1"/>
</dbReference>
<evidence type="ECO:0000256" key="15">
    <source>
        <dbReference type="ARBA" id="ARBA00057227"/>
    </source>
</evidence>
<dbReference type="EMBL" id="CPZJ01000015">
    <property type="protein sequence ID" value="CNG23351.1"/>
    <property type="molecule type" value="Genomic_DNA"/>
</dbReference>
<name>A0A0T9MM93_YERIN</name>
<keyword evidence="8" id="KW-1278">Translocase</keyword>
<proteinExistence type="inferred from homology"/>
<evidence type="ECO:0000256" key="1">
    <source>
        <dbReference type="ARBA" id="ARBA00004417"/>
    </source>
</evidence>
<keyword evidence="7 18" id="KW-0067">ATP-binding</keyword>
<comment type="subcellular location">
    <subcellularLocation>
        <location evidence="1">Cell inner membrane</location>
        <topology evidence="1">Peripheral membrane protein</topology>
    </subcellularLocation>
</comment>
<organism evidence="18 19">
    <name type="scientific">Yersinia intermedia</name>
    <dbReference type="NCBI Taxonomy" id="631"/>
    <lineage>
        <taxon>Bacteria</taxon>
        <taxon>Pseudomonadati</taxon>
        <taxon>Pseudomonadota</taxon>
        <taxon>Gammaproteobacteria</taxon>
        <taxon>Enterobacterales</taxon>
        <taxon>Yersiniaceae</taxon>
        <taxon>Yersinia</taxon>
    </lineage>
</organism>
<evidence type="ECO:0000256" key="10">
    <source>
        <dbReference type="ARBA" id="ARBA00023136"/>
    </source>
</evidence>
<dbReference type="PROSITE" id="PS00211">
    <property type="entry name" value="ABC_TRANSPORTER_1"/>
    <property type="match status" value="1"/>
</dbReference>
<gene>
    <name evidence="18" type="primary">artP</name>
    <name evidence="18" type="ORF">ERS008530_03269</name>
</gene>
<dbReference type="eggNOG" id="COG1126">
    <property type="taxonomic scope" value="Bacteria"/>
</dbReference>
<evidence type="ECO:0000256" key="3">
    <source>
        <dbReference type="ARBA" id="ARBA00022448"/>
    </source>
</evidence>
<dbReference type="InterPro" id="IPR017871">
    <property type="entry name" value="ABC_transporter-like_CS"/>
</dbReference>
<dbReference type="PIRSF" id="PIRSF039085">
    <property type="entry name" value="ABC_ATPase_HisP"/>
    <property type="match status" value="1"/>
</dbReference>
<evidence type="ECO:0000256" key="11">
    <source>
        <dbReference type="ARBA" id="ARBA00038850"/>
    </source>
</evidence>
<dbReference type="PROSITE" id="PS50893">
    <property type="entry name" value="ABC_TRANSPORTER_2"/>
    <property type="match status" value="1"/>
</dbReference>
<dbReference type="Proteomes" id="UP000038750">
    <property type="component" value="Unassembled WGS sequence"/>
</dbReference>
<evidence type="ECO:0000256" key="5">
    <source>
        <dbReference type="ARBA" id="ARBA00022519"/>
    </source>
</evidence>
<dbReference type="GO" id="GO:0005524">
    <property type="term" value="F:ATP binding"/>
    <property type="evidence" value="ECO:0007669"/>
    <property type="project" value="UniProtKB-KW"/>
</dbReference>
<keyword evidence="10" id="KW-0472">Membrane</keyword>
<comment type="function">
    <text evidence="15">Part of the ABC transporter complex ArtPIQMJ involved in arginine transport. Probably responsible for energy coupling to the transport system.</text>
</comment>
<dbReference type="FunFam" id="3.40.50.300:FF:000331">
    <property type="entry name" value="Arginine ABC transporter ATP-binding protein ArtP"/>
    <property type="match status" value="1"/>
</dbReference>
<dbReference type="EC" id="7.4.2.1" evidence="11"/>
<sequence length="259" mass="28570">MPRKLPFTASLAIQIWRMSIQLNGINCYYGVHQALFDITLDCPAGETLVLLGPSGAGKSSLLRVLNLLEMPRSGTLQIAGNHFDFTQAPGAKAIRELRQNVGMVFQQYNLWPHLSVVQNLIEAPCRVLGLSKDEAMARAQKLLSRLRLTDFADRFPLHLSGGQQQRVAIARALMMEPQVLLFDEPTAALDPEITAQIVSIIRELAGTGITQVIVTHEVEVARKTASRVVYMENGHVVEQGDASHFTQPTTEAFASYLSH</sequence>
<dbReference type="InterPro" id="IPR050086">
    <property type="entry name" value="MetN_ABC_transporter-like"/>
</dbReference>
<evidence type="ECO:0000313" key="19">
    <source>
        <dbReference type="Proteomes" id="UP000038750"/>
    </source>
</evidence>
<keyword evidence="5" id="KW-0997">Cell inner membrane</keyword>
<keyword evidence="3" id="KW-0813">Transport</keyword>
<comment type="similarity">
    <text evidence="2">Belongs to the ABC transporter superfamily.</text>
</comment>
<evidence type="ECO:0000256" key="13">
    <source>
        <dbReference type="ARBA" id="ARBA00047624"/>
    </source>
</evidence>
<dbReference type="PANTHER" id="PTHR43166">
    <property type="entry name" value="AMINO ACID IMPORT ATP-BINDING PROTEIN"/>
    <property type="match status" value="1"/>
</dbReference>
<keyword evidence="18" id="KW-0378">Hydrolase</keyword>
<keyword evidence="9" id="KW-0029">Amino-acid transport</keyword>
<dbReference type="InterPro" id="IPR027417">
    <property type="entry name" value="P-loop_NTPase"/>
</dbReference>
<dbReference type="InterPro" id="IPR003593">
    <property type="entry name" value="AAA+_ATPase"/>
</dbReference>
<evidence type="ECO:0000256" key="4">
    <source>
        <dbReference type="ARBA" id="ARBA00022475"/>
    </source>
</evidence>
<dbReference type="SMART" id="SM00382">
    <property type="entry name" value="AAA"/>
    <property type="match status" value="1"/>
</dbReference>